<dbReference type="RefSeq" id="WP_166100766.1">
    <property type="nucleotide sequence ID" value="NZ_BMMY01000007.1"/>
</dbReference>
<proteinExistence type="predicted"/>
<dbReference type="EMBL" id="CP060712">
    <property type="protein sequence ID" value="QNN48403.1"/>
    <property type="molecule type" value="Genomic_DNA"/>
</dbReference>
<reference evidence="1 2" key="1">
    <citation type="submission" date="2020-08" db="EMBL/GenBank/DDBJ databases">
        <title>Genome sequence of Phycicoccus endophyticus JCM 31784T.</title>
        <authorList>
            <person name="Hyun D.-W."/>
            <person name="Bae J.-W."/>
        </authorList>
    </citation>
    <scope>NUCLEOTIDE SEQUENCE [LARGE SCALE GENOMIC DNA]</scope>
    <source>
        <strain evidence="1 2">JCM 31784</strain>
    </source>
</reference>
<keyword evidence="2" id="KW-1185">Reference proteome</keyword>
<organism evidence="1 2">
    <name type="scientific">Phycicoccus endophyticus</name>
    <dbReference type="NCBI Taxonomy" id="1690220"/>
    <lineage>
        <taxon>Bacteria</taxon>
        <taxon>Bacillati</taxon>
        <taxon>Actinomycetota</taxon>
        <taxon>Actinomycetes</taxon>
        <taxon>Micrococcales</taxon>
        <taxon>Intrasporangiaceae</taxon>
        <taxon>Phycicoccus</taxon>
    </lineage>
</organism>
<name>A0A7G9QYH8_9MICO</name>
<protein>
    <submittedName>
        <fullName evidence="1">Uncharacterized protein</fullName>
    </submittedName>
</protein>
<evidence type="ECO:0000313" key="2">
    <source>
        <dbReference type="Proteomes" id="UP000515976"/>
    </source>
</evidence>
<evidence type="ECO:0000313" key="1">
    <source>
        <dbReference type="EMBL" id="QNN48403.1"/>
    </source>
</evidence>
<dbReference type="AlphaFoldDB" id="A0A7G9QYH8"/>
<accession>A0A7G9QYH8</accession>
<dbReference type="Proteomes" id="UP000515976">
    <property type="component" value="Chromosome"/>
</dbReference>
<dbReference type="KEGG" id="pei:H9L10_08575"/>
<sequence length="66" mass="6052">MAAGAGARQTWAGVLAVGLLGVAVEYVTPLAPLTAALGGVATLGPAALCLGCAAGYVGAATLPGSA</sequence>
<gene>
    <name evidence="1" type="ORF">H9L10_08575</name>
</gene>